<evidence type="ECO:0000259" key="9">
    <source>
        <dbReference type="Pfam" id="PF16134"/>
    </source>
</evidence>
<feature type="compositionally biased region" description="Polar residues" evidence="6">
    <location>
        <begin position="1419"/>
        <end position="1438"/>
    </location>
</feature>
<dbReference type="GO" id="GO:0006406">
    <property type="term" value="P:mRNA export from nucleus"/>
    <property type="evidence" value="ECO:0007669"/>
    <property type="project" value="InterPro"/>
</dbReference>
<gene>
    <name evidence="10" type="ORF">METBIDRAFT_105395</name>
</gene>
<keyword evidence="5" id="KW-0175">Coiled coil</keyword>
<dbReference type="Proteomes" id="UP000092555">
    <property type="component" value="Unassembled WGS sequence"/>
</dbReference>
<evidence type="ECO:0000256" key="2">
    <source>
        <dbReference type="ARBA" id="ARBA00007857"/>
    </source>
</evidence>
<evidence type="ECO:0000313" key="11">
    <source>
        <dbReference type="Proteomes" id="UP000092555"/>
    </source>
</evidence>
<organism evidence="10 11">
    <name type="scientific">Metschnikowia bicuspidata var. bicuspidata NRRL YB-4993</name>
    <dbReference type="NCBI Taxonomy" id="869754"/>
    <lineage>
        <taxon>Eukaryota</taxon>
        <taxon>Fungi</taxon>
        <taxon>Dikarya</taxon>
        <taxon>Ascomycota</taxon>
        <taxon>Saccharomycotina</taxon>
        <taxon>Pichiomycetes</taxon>
        <taxon>Metschnikowiaceae</taxon>
        <taxon>Metschnikowia</taxon>
    </lineage>
</organism>
<evidence type="ECO:0000313" key="10">
    <source>
        <dbReference type="EMBL" id="OBA23431.1"/>
    </source>
</evidence>
<feature type="compositionally biased region" description="Basic and acidic residues" evidence="6">
    <location>
        <begin position="1245"/>
        <end position="1255"/>
    </location>
</feature>
<evidence type="ECO:0000256" key="4">
    <source>
        <dbReference type="ARBA" id="ARBA00023242"/>
    </source>
</evidence>
<comment type="subcellular location">
    <subcellularLocation>
        <location evidence="1">Nucleus</location>
    </subcellularLocation>
</comment>
<dbReference type="STRING" id="869754.A0A1A0HHF1"/>
<feature type="compositionally biased region" description="Basic and acidic residues" evidence="6">
    <location>
        <begin position="1372"/>
        <end position="1384"/>
    </location>
</feature>
<dbReference type="GO" id="GO:0006397">
    <property type="term" value="P:mRNA processing"/>
    <property type="evidence" value="ECO:0007669"/>
    <property type="project" value="InterPro"/>
</dbReference>
<evidence type="ECO:0000259" key="8">
    <source>
        <dbReference type="Pfam" id="PF11732"/>
    </source>
</evidence>
<dbReference type="InterPro" id="IPR040007">
    <property type="entry name" value="Tho2"/>
</dbReference>
<dbReference type="GO" id="GO:0000445">
    <property type="term" value="C:THO complex part of transcription export complex"/>
    <property type="evidence" value="ECO:0007669"/>
    <property type="project" value="TreeGrafter"/>
</dbReference>
<evidence type="ECO:0000256" key="3">
    <source>
        <dbReference type="ARBA" id="ARBA00019596"/>
    </source>
</evidence>
<dbReference type="PANTHER" id="PTHR21597">
    <property type="entry name" value="THO2 PROTEIN"/>
    <property type="match status" value="1"/>
</dbReference>
<feature type="compositionally biased region" description="Polar residues" evidence="6">
    <location>
        <begin position="1448"/>
        <end position="1457"/>
    </location>
</feature>
<feature type="coiled-coil region" evidence="5">
    <location>
        <begin position="917"/>
        <end position="951"/>
    </location>
</feature>
<dbReference type="InterPro" id="IPR021726">
    <property type="entry name" value="THO_THOC2_N"/>
</dbReference>
<evidence type="ECO:0000256" key="5">
    <source>
        <dbReference type="SAM" id="Coils"/>
    </source>
</evidence>
<dbReference type="Pfam" id="PF11262">
    <property type="entry name" value="Tho2"/>
    <property type="match status" value="1"/>
</dbReference>
<evidence type="ECO:0000256" key="6">
    <source>
        <dbReference type="SAM" id="MobiDB-lite"/>
    </source>
</evidence>
<keyword evidence="11" id="KW-1185">Reference proteome</keyword>
<feature type="domain" description="THO complex subunit 2 N-terminal" evidence="9">
    <location>
        <begin position="11"/>
        <end position="617"/>
    </location>
</feature>
<feature type="domain" description="THO complex subunitTHOC2 C-terminal" evidence="7">
    <location>
        <begin position="895"/>
        <end position="1190"/>
    </location>
</feature>
<dbReference type="EMBL" id="LXTC01000001">
    <property type="protein sequence ID" value="OBA23431.1"/>
    <property type="molecule type" value="Genomic_DNA"/>
</dbReference>
<dbReference type="Pfam" id="PF11732">
    <property type="entry name" value="Thoc2"/>
    <property type="match status" value="1"/>
</dbReference>
<evidence type="ECO:0000256" key="1">
    <source>
        <dbReference type="ARBA" id="ARBA00004123"/>
    </source>
</evidence>
<feature type="region of interest" description="Disordered" evidence="6">
    <location>
        <begin position="1245"/>
        <end position="1457"/>
    </location>
</feature>
<protein>
    <recommendedName>
        <fullName evidence="3">THO complex subunit 2</fullName>
    </recommendedName>
</protein>
<reference evidence="10 11" key="1">
    <citation type="submission" date="2016-05" db="EMBL/GenBank/DDBJ databases">
        <title>Comparative genomics of biotechnologically important yeasts.</title>
        <authorList>
            <consortium name="DOE Joint Genome Institute"/>
            <person name="Riley R."/>
            <person name="Haridas S."/>
            <person name="Wolfe K.H."/>
            <person name="Lopes M.R."/>
            <person name="Hittinger C.T."/>
            <person name="Goker M."/>
            <person name="Salamov A."/>
            <person name="Wisecaver J."/>
            <person name="Long T.M."/>
            <person name="Aerts A.L."/>
            <person name="Barry K."/>
            <person name="Choi C."/>
            <person name="Clum A."/>
            <person name="Coughlan A.Y."/>
            <person name="Deshpande S."/>
            <person name="Douglass A.P."/>
            <person name="Hanson S.J."/>
            <person name="Klenk H.-P."/>
            <person name="LaButti K."/>
            <person name="Lapidus A."/>
            <person name="Lindquist E."/>
            <person name="Lipzen A."/>
            <person name="Meier-kolthoff J.P."/>
            <person name="Ohm R.A."/>
            <person name="Otillar R.P."/>
            <person name="Pangilinan J."/>
            <person name="Peng Y."/>
            <person name="Rokas A."/>
            <person name="Rosa C.A."/>
            <person name="Scheuner C."/>
            <person name="Sibirny A.A."/>
            <person name="Slot J.C."/>
            <person name="Stielow J.B."/>
            <person name="Sun H."/>
            <person name="Kurtzman C.P."/>
            <person name="Blackwell M."/>
            <person name="Grigoriev I.V."/>
            <person name="Jeffries T.W."/>
        </authorList>
    </citation>
    <scope>NUCLEOTIDE SEQUENCE [LARGE SCALE GENOMIC DNA]</scope>
    <source>
        <strain evidence="10 11">NRRL YB-4993</strain>
    </source>
</reference>
<dbReference type="Pfam" id="PF16134">
    <property type="entry name" value="THOC2_N"/>
    <property type="match status" value="1"/>
</dbReference>
<dbReference type="PANTHER" id="PTHR21597:SF0">
    <property type="entry name" value="THO COMPLEX SUBUNIT 2"/>
    <property type="match status" value="1"/>
</dbReference>
<feature type="compositionally biased region" description="Low complexity" evidence="6">
    <location>
        <begin position="1318"/>
        <end position="1330"/>
    </location>
</feature>
<accession>A0A1A0HHF1</accession>
<feature type="domain" description="THO complex subunitTHOC2 N-terminal" evidence="8">
    <location>
        <begin position="619"/>
        <end position="694"/>
    </location>
</feature>
<feature type="compositionally biased region" description="Basic and acidic residues" evidence="6">
    <location>
        <begin position="1396"/>
        <end position="1418"/>
    </location>
</feature>
<dbReference type="RefSeq" id="XP_018713912.1">
    <property type="nucleotide sequence ID" value="XM_018853794.1"/>
</dbReference>
<feature type="compositionally biased region" description="Basic and acidic residues" evidence="6">
    <location>
        <begin position="1351"/>
        <end position="1364"/>
    </location>
</feature>
<name>A0A1A0HHF1_9ASCO</name>
<dbReference type="InterPro" id="IPR032302">
    <property type="entry name" value="THOC2_N"/>
</dbReference>
<evidence type="ECO:0000259" key="7">
    <source>
        <dbReference type="Pfam" id="PF11262"/>
    </source>
</evidence>
<dbReference type="GO" id="GO:0003729">
    <property type="term" value="F:mRNA binding"/>
    <property type="evidence" value="ECO:0007669"/>
    <property type="project" value="TreeGrafter"/>
</dbReference>
<comment type="similarity">
    <text evidence="2">Belongs to the THOC2 family.</text>
</comment>
<proteinExistence type="inferred from homology"/>
<dbReference type="GeneID" id="30026770"/>
<dbReference type="InterPro" id="IPR021418">
    <property type="entry name" value="THO_THOC2_C"/>
</dbReference>
<keyword evidence="4" id="KW-0539">Nucleus</keyword>
<dbReference type="OrthoDB" id="29024at2759"/>
<sequence>MSELSGEFEFLTQSVVAGFNGSGTQILLEALQTPEILEETASDIASRIFTEILMHVLTQDLSVESVTGFLKLAISDELKAIIFCQVFDVFPQDDTLIDLVTRLHKDESIINASTLAQYVDSETLPRLDVVAARSLTRQMNTRKRDEFFTQNKFNLLHEEYEGYSILVNEFQTMFSNEDNESLVDHAVNVVYLLIGHYLLDPNRVLDILIDICANNLVGNHLFILSFFKKSPWWPQIEGNCKDGLQSLNIGGNPAVMSLIALRLSEQSQESRASETLKIMICLFIKEGFISFGQVYPYFSPSDDEMSKLETVYKKELEEKVLQAGASALALAAPLADEEDEALEDKPSNSGTLPSKDTVESLISFNMKFQMLKCFLGNGLYWPAIYILSHHPFLVNIDSEISGLMHRMLTAIIDPFHLTLRPFTPAQLLAFQKEKLLPALRPLNKVRFSEPSMSQVYCVNPVAKEGNKRMIYFITNWFTGIPVLKSADDLIPITHDFLKFFGPTLVDNLSNFIKLCEIIVADLGTSSCEDKKNVWFNYFRNYILPNVGFIAENSAPVDKAYDILSFFLVDERFNLYGELYQVVAKNNPHVKMAYAKAEKSTKDILKRLSKENIEPMKRRLAKISHSNPLVCFLTILQQLESYDNLNTLVVETAVYFNDYGWDNMTLAIMMRLTSAGRSNKQANGLNERQWIQSLSSFIGKLCQKYPESCDLNSLLRYLLLSFHSSGNVDLIVLKEMLSSMGGIQSITNLTPLQIDMLNCEPSMQKIVYTTIGDKRYDFVRSGSRLREALTKNGSINEFFVLLCKISRELVDSSEVSHLKVLASSKDELDSVLHLICTLVGFFGDDSSKLLSIDTLIKEYNVPVVWAFELWRNMLLGIHIDDLQDQVEKALPEGCLDQINPDMFVLFWKLSLYDLNYSSDTYDQELRKLKSRINSLKEEYAFARRDKNATREILESLKISISETEALSLAMPSEKTHHKDHSGMIDEYLRTRLSGKLIVNGIKEAKSFLQLCVLPRAVHSSFDAIYCAEFIFKLHKTGVTGYSLMTTFDVMFRNRIFFATLFTCTPIEAENLGIFVSAILKELNTWTKEEEFLKNTQEKSLCKDADSIVMSFSEFRRSIFDYHSLLLDDVSRALQVTTYMSRMNAITYLKNLLGVYPIVEDHCESVIELIDQITRKEKRDDLKLSSSALIGHVKSRKSSWLHLWDFIDLEENEKALQIKKRRDIELHEKQMLKEEEDKKMELQKLKEIQLQKEERERRNKKAKTQDEPPAPSISYDDHAKPASRLPSRNTEVVKGRYDNYSKAPTLPATSLNSLEKNTEKMSTSSSSTPQTSESKDHKNINPTGPSISKMRYSTRDDSLNSRDASSRGELSSDLFKRRQEQSDVKANKPSPGNPQLKSRLEVARREYSSRNDFAKRDVQHARSNYSQGSSTYTLRSSTPVVTGHGKQAFSRKSSAQVSA</sequence>
<comment type="caution">
    <text evidence="10">The sequence shown here is derived from an EMBL/GenBank/DDBJ whole genome shotgun (WGS) entry which is preliminary data.</text>
</comment>